<protein>
    <submittedName>
        <fullName evidence="11">Colicin I receptor</fullName>
    </submittedName>
</protein>
<dbReference type="GO" id="GO:0009279">
    <property type="term" value="C:cell outer membrane"/>
    <property type="evidence" value="ECO:0007669"/>
    <property type="project" value="UniProtKB-SubCell"/>
</dbReference>
<dbReference type="InterPro" id="IPR000531">
    <property type="entry name" value="Beta-barrel_TonB"/>
</dbReference>
<evidence type="ECO:0000256" key="7">
    <source>
        <dbReference type="ARBA" id="ARBA00023170"/>
    </source>
</evidence>
<evidence type="ECO:0000256" key="5">
    <source>
        <dbReference type="ARBA" id="ARBA00023077"/>
    </source>
</evidence>
<proteinExistence type="predicted"/>
<evidence type="ECO:0000256" key="1">
    <source>
        <dbReference type="ARBA" id="ARBA00004571"/>
    </source>
</evidence>
<comment type="caution">
    <text evidence="11">The sequence shown here is derived from an EMBL/GenBank/DDBJ whole genome shotgun (WGS) entry which is preliminary data.</text>
</comment>
<evidence type="ECO:0000259" key="10">
    <source>
        <dbReference type="Pfam" id="PF07715"/>
    </source>
</evidence>
<comment type="subcellular location">
    <subcellularLocation>
        <location evidence="1">Cell outer membrane</location>
        <topology evidence="1">Multi-pass membrane protein</topology>
    </subcellularLocation>
</comment>
<evidence type="ECO:0000256" key="4">
    <source>
        <dbReference type="ARBA" id="ARBA00022729"/>
    </source>
</evidence>
<dbReference type="PROSITE" id="PS52016">
    <property type="entry name" value="TONB_DEPENDENT_REC_3"/>
    <property type="match status" value="1"/>
</dbReference>
<gene>
    <name evidence="11" type="ORF">EZS27_008261</name>
</gene>
<dbReference type="Gene3D" id="2.40.170.20">
    <property type="entry name" value="TonB-dependent receptor, beta-barrel domain"/>
    <property type="match status" value="1"/>
</dbReference>
<evidence type="ECO:0000256" key="8">
    <source>
        <dbReference type="ARBA" id="ARBA00023237"/>
    </source>
</evidence>
<dbReference type="Gene3D" id="2.170.130.10">
    <property type="entry name" value="TonB-dependent receptor, plug domain"/>
    <property type="match status" value="1"/>
</dbReference>
<keyword evidence="4" id="KW-0732">Signal</keyword>
<keyword evidence="2" id="KW-0813">Transport</keyword>
<dbReference type="SUPFAM" id="SSF56935">
    <property type="entry name" value="Porins"/>
    <property type="match status" value="1"/>
</dbReference>
<dbReference type="PANTHER" id="PTHR30069:SF29">
    <property type="entry name" value="HEMOGLOBIN AND HEMOGLOBIN-HAPTOGLOBIN-BINDING PROTEIN 1-RELATED"/>
    <property type="match status" value="1"/>
</dbReference>
<evidence type="ECO:0000259" key="9">
    <source>
        <dbReference type="Pfam" id="PF00593"/>
    </source>
</evidence>
<dbReference type="InterPro" id="IPR037066">
    <property type="entry name" value="Plug_dom_sf"/>
</dbReference>
<evidence type="ECO:0000256" key="6">
    <source>
        <dbReference type="ARBA" id="ARBA00023136"/>
    </source>
</evidence>
<feature type="domain" description="TonB-dependent receptor plug" evidence="10">
    <location>
        <begin position="60"/>
        <end position="165"/>
    </location>
</feature>
<dbReference type="GO" id="GO:0044718">
    <property type="term" value="P:siderophore transmembrane transport"/>
    <property type="evidence" value="ECO:0007669"/>
    <property type="project" value="TreeGrafter"/>
</dbReference>
<dbReference type="Pfam" id="PF07715">
    <property type="entry name" value="Plug"/>
    <property type="match status" value="1"/>
</dbReference>
<keyword evidence="7 11" id="KW-0675">Receptor</keyword>
<feature type="domain" description="TonB-dependent receptor-like beta-barrel" evidence="9">
    <location>
        <begin position="252"/>
        <end position="661"/>
    </location>
</feature>
<dbReference type="InterPro" id="IPR036942">
    <property type="entry name" value="Beta-barrel_TonB_sf"/>
</dbReference>
<reference evidence="11" key="1">
    <citation type="submission" date="2019-03" db="EMBL/GenBank/DDBJ databases">
        <title>Single cell metagenomics reveals metabolic interactions within the superorganism composed of flagellate Streblomastix strix and complex community of Bacteroidetes bacteria on its surface.</title>
        <authorList>
            <person name="Treitli S.C."/>
            <person name="Kolisko M."/>
            <person name="Husnik F."/>
            <person name="Keeling P."/>
            <person name="Hampl V."/>
        </authorList>
    </citation>
    <scope>NUCLEOTIDE SEQUENCE</scope>
    <source>
        <strain evidence="11">STM</strain>
    </source>
</reference>
<dbReference type="EMBL" id="SNRY01000235">
    <property type="protein sequence ID" value="KAA6344106.1"/>
    <property type="molecule type" value="Genomic_DNA"/>
</dbReference>
<keyword evidence="3" id="KW-0812">Transmembrane</keyword>
<keyword evidence="5" id="KW-0798">TonB box</keyword>
<keyword evidence="8" id="KW-0998">Cell outer membrane</keyword>
<name>A0A5J4SDD5_9ZZZZ</name>
<dbReference type="InterPro" id="IPR039426">
    <property type="entry name" value="TonB-dep_rcpt-like"/>
</dbReference>
<dbReference type="InterPro" id="IPR012910">
    <property type="entry name" value="Plug_dom"/>
</dbReference>
<dbReference type="GO" id="GO:0015344">
    <property type="term" value="F:siderophore uptake transmembrane transporter activity"/>
    <property type="evidence" value="ECO:0007669"/>
    <property type="project" value="TreeGrafter"/>
</dbReference>
<evidence type="ECO:0000256" key="3">
    <source>
        <dbReference type="ARBA" id="ARBA00022692"/>
    </source>
</evidence>
<accession>A0A5J4SDD5</accession>
<dbReference type="AlphaFoldDB" id="A0A5J4SDD5"/>
<evidence type="ECO:0000313" key="11">
    <source>
        <dbReference type="EMBL" id="KAA6344106.1"/>
    </source>
</evidence>
<sequence length="701" mass="78184">MLKYFCTGITAMSIVLSSIAQNPAKKDATDEDSNQESSTLTGNYTLDEVVVTGQFVPQSLRNSLYKVRVINNRLIQQKASTDVQSLLSTELGVRISNDMTLGESNFELMGMSGNNVKVLMDGVPLIDRGATKQSLSQIDINSIDQIEIVEGPMSVIYGTDALAGVINIITKKAQTTAGKNGLSISARVQEESVSDEYKPFSGKGTHNESMNAGWASKTGVYLDGSYSRNVTGGWIGDKTGREKMWPPKDQFLYSGTVGYKKKDLNVWYRLGFLDETIFTPVNPTTIDPNRLIDRNYATDRYTHSLQGDWKPNGKWGFNFVSSYQDYKRRTRTIITDADNGSKWLSPEASAQDVSGYRATFVRATAAWIATRKLSLQPGIEYNYDVGSGERIEGEPGIGTLAAFLSAEWQPVKGLNLRPGVRTIVYADYDAPVAIPSLGAKYALNSDMDVRLSYAYGFRVPTLQELYFSFHNANHNIDGNPDLKAEYSNNFTGSFSWRILHKGTRQLATTLSGFYNDFRDRITMAEDMNNATHFTYYNIDKYKTIGGTWENALMWQNLQANIGLSLIGRYNDFADNESFKGKDLPTFRFSPEITGSVTYRITKTKTYLNLFYKYTGGRKEYRYDDETKDLYLGGLDDFHWADFTVSQRAGKYLNINAGIKNLFDVTTVRNTSGGSGHDAVGTASLLGCGRSYFIGLNFLLNQ</sequence>
<keyword evidence="6" id="KW-0472">Membrane</keyword>
<evidence type="ECO:0000256" key="2">
    <source>
        <dbReference type="ARBA" id="ARBA00022448"/>
    </source>
</evidence>
<dbReference type="PANTHER" id="PTHR30069">
    <property type="entry name" value="TONB-DEPENDENT OUTER MEMBRANE RECEPTOR"/>
    <property type="match status" value="1"/>
</dbReference>
<dbReference type="Pfam" id="PF00593">
    <property type="entry name" value="TonB_dep_Rec_b-barrel"/>
    <property type="match status" value="1"/>
</dbReference>
<organism evidence="11">
    <name type="scientific">termite gut metagenome</name>
    <dbReference type="NCBI Taxonomy" id="433724"/>
    <lineage>
        <taxon>unclassified sequences</taxon>
        <taxon>metagenomes</taxon>
        <taxon>organismal metagenomes</taxon>
    </lineage>
</organism>